<gene>
    <name evidence="4" type="ORF">UFOVP1010_12</name>
    <name evidence="5" type="ORF">UFOVP1359_53</name>
    <name evidence="2" type="ORF">UFOVP838_43</name>
    <name evidence="3" type="ORF">UFOVP932_24</name>
</gene>
<dbReference type="InterPro" id="IPR045455">
    <property type="entry name" value="NrS-1_pol-like_helicase"/>
</dbReference>
<dbReference type="EMBL" id="LR796955">
    <property type="protein sequence ID" value="CAB4177578.1"/>
    <property type="molecule type" value="Genomic_DNA"/>
</dbReference>
<evidence type="ECO:0000313" key="4">
    <source>
        <dbReference type="EMBL" id="CAB4177578.1"/>
    </source>
</evidence>
<dbReference type="Pfam" id="PF19263">
    <property type="entry name" value="DUF5906"/>
    <property type="match status" value="1"/>
</dbReference>
<evidence type="ECO:0000313" key="3">
    <source>
        <dbReference type="EMBL" id="CAB4171728.1"/>
    </source>
</evidence>
<evidence type="ECO:0000313" key="5">
    <source>
        <dbReference type="EMBL" id="CAB4202013.1"/>
    </source>
</evidence>
<evidence type="ECO:0000313" key="2">
    <source>
        <dbReference type="EMBL" id="CAB4166681.1"/>
    </source>
</evidence>
<sequence>MSQFNKYLATLAPEGETMLFVEQVIKPDGKTFWMPYYPTEVKSGAVYCNTASFITDRFANPRKPKAQAENADLVAVLVLDDIGTKSKVPPLEPTWKMTTSAGNQQWGYTFNIDHQPTKNEFSAAVKAIAEAGYTDAGMTNPVRNFRIEGSINLKEGKGNYVSHVSDFDKTREFTLADICVALGVTPAEADTAVAGGIKISDDGADIVLRWLSEHDQIIEPTNADGWTGVICPNYEEHTTGIEGGRYNSITRAFSCFHGHCAHITSETYAQYVENNGGPHYDRGYRSDLVFGRLSDNLTKAGLKPTAAYPNRTEEIIAEVERKEMGRTAKQGWFARFAYVPNEDAYFDMEERALISRRAFDAMFRHIECKSIHGEKKPKIPASYCYDENRQALGAHTLDGLTFAAGDSVLAVEEGRVYGNRWVNARRTGADADVSVWLQHVERMVPDADVRAHVLDTMAFKLQTPKKKINHAILHYGVEGAGKDAMWSPFFHAIGMRNVVVNDVDQISGDWGYSLENEVIVFNELKEASANERRALANRLKGLIAAPPDKLEVRRKGEHPYMIPNRAFVMAFTNHPAAISLASTDRRWMCIHSTAPRMDEADAKALWGWYERGGGYDAVAGYLLRRNIAHYNPSAPPMATDFKVNMVEMGRSDAEAYMIDMMRNCSGEFSKGVVAGPWHKLIDILQSGLANNKLYKGILMEAFKEAGWVDKGLLMSRHHTTKRHLFCHPDMADRPNSDLRRIVEEPIELKVVK</sequence>
<dbReference type="EMBL" id="LR796880">
    <property type="protein sequence ID" value="CAB4171728.1"/>
    <property type="molecule type" value="Genomic_DNA"/>
</dbReference>
<dbReference type="EMBL" id="LR796792">
    <property type="protein sequence ID" value="CAB4166681.1"/>
    <property type="molecule type" value="Genomic_DNA"/>
</dbReference>
<protein>
    <recommendedName>
        <fullName evidence="1">NrS-1 polymerase-like helicase domain-containing protein</fullName>
    </recommendedName>
</protein>
<dbReference type="EMBL" id="LR797309">
    <property type="protein sequence ID" value="CAB4202013.1"/>
    <property type="molecule type" value="Genomic_DNA"/>
</dbReference>
<accession>A0A6J5PB67</accession>
<organism evidence="2">
    <name type="scientific">uncultured Caudovirales phage</name>
    <dbReference type="NCBI Taxonomy" id="2100421"/>
    <lineage>
        <taxon>Viruses</taxon>
        <taxon>Duplodnaviria</taxon>
        <taxon>Heunggongvirae</taxon>
        <taxon>Uroviricota</taxon>
        <taxon>Caudoviricetes</taxon>
        <taxon>Peduoviridae</taxon>
        <taxon>Maltschvirus</taxon>
        <taxon>Maltschvirus maltsch</taxon>
    </lineage>
</organism>
<proteinExistence type="predicted"/>
<name>A0A6J5PB67_9CAUD</name>
<feature type="domain" description="NrS-1 polymerase-like helicase" evidence="1">
    <location>
        <begin position="475"/>
        <end position="586"/>
    </location>
</feature>
<reference evidence="2" key="1">
    <citation type="submission" date="2020-04" db="EMBL/GenBank/DDBJ databases">
        <authorList>
            <person name="Chiriac C."/>
            <person name="Salcher M."/>
            <person name="Ghai R."/>
            <person name="Kavagutti S V."/>
        </authorList>
    </citation>
    <scope>NUCLEOTIDE SEQUENCE</scope>
</reference>
<evidence type="ECO:0000259" key="1">
    <source>
        <dbReference type="Pfam" id="PF19263"/>
    </source>
</evidence>